<sequence length="469" mass="51077">MHLRRFVVGFLVFAALLVAGWLTYRPDRALRTATTTVAEMICAKTFVSGLDPHTVFAETMERPGLRRLRAMMRYRVEPDLRIVEASLLGLHASRAAFHDGLGCVSLQGQKPPYVPRSDVVALRATAPPPALPDFAETDPVEPTDPALKAALDHAFEEPPGPPFRRTKAVVVVKDGRLIAERYAADIGVDTPLIGFSMTKTVTNALLGILTRQGKLSPQIPAPVAEWRDAADRRHDITIEQLMRMTSGLALDETNSGFDPSSQMEIHRDMAAFAVHAPLIAPPGQRWAYSSASTQILARIIRDTAGGPEQTIELAWRELFHPLGMRHVTLQFDGTGTVQGYGDMLASARDWARLGLLYLGDGVVGDKRILPEGWVAMSATATLDTDYGAGLWTNRSQHVHAQGRARQGIPADAFFAFGLLGQRLVVLPSQRMVILRLGDSIDPDGDIRGVARLVREVIAATESPPATAAK</sequence>
<dbReference type="InterPro" id="IPR012338">
    <property type="entry name" value="Beta-lactam/transpept-like"/>
</dbReference>
<accession>A0ABY3R3X2</accession>
<dbReference type="PANTHER" id="PTHR43283:SF7">
    <property type="entry name" value="BETA-LACTAMASE-RELATED DOMAIN-CONTAINING PROTEIN"/>
    <property type="match status" value="1"/>
</dbReference>
<evidence type="ECO:0000313" key="2">
    <source>
        <dbReference type="EMBL" id="UFZ01988.1"/>
    </source>
</evidence>
<dbReference type="Gene3D" id="3.40.710.10">
    <property type="entry name" value="DD-peptidase/beta-lactamase superfamily"/>
    <property type="match status" value="1"/>
</dbReference>
<dbReference type="Proteomes" id="UP001431010">
    <property type="component" value="Chromosome"/>
</dbReference>
<keyword evidence="3" id="KW-1185">Reference proteome</keyword>
<dbReference type="InterPro" id="IPR050789">
    <property type="entry name" value="Diverse_Enzym_Activities"/>
</dbReference>
<name>A0ABY3R3X2_9BRAD</name>
<dbReference type="PANTHER" id="PTHR43283">
    <property type="entry name" value="BETA-LACTAMASE-RELATED"/>
    <property type="match status" value="1"/>
</dbReference>
<feature type="domain" description="Beta-lactamase-related" evidence="1">
    <location>
        <begin position="168"/>
        <end position="436"/>
    </location>
</feature>
<reference evidence="2" key="1">
    <citation type="journal article" date="2024" name="Antonie Van Leeuwenhoek">
        <title>Bradyrhizobium ontarionense sp. nov., a novel bacterial symbiont isolated from Aeschynomene indica (Indian jointvetch), harbours photosynthesis, nitrogen fixation and nitrous oxide (N2O) reductase genes.</title>
        <authorList>
            <person name="Bromfield E.S.P."/>
            <person name="Cloutier S."/>
        </authorList>
    </citation>
    <scope>NUCLEOTIDE SEQUENCE</scope>
    <source>
        <strain evidence="2">A19</strain>
    </source>
</reference>
<proteinExistence type="predicted"/>
<dbReference type="InterPro" id="IPR001466">
    <property type="entry name" value="Beta-lactam-related"/>
</dbReference>
<dbReference type="EMBL" id="CP088156">
    <property type="protein sequence ID" value="UFZ01988.1"/>
    <property type="molecule type" value="Genomic_DNA"/>
</dbReference>
<evidence type="ECO:0000259" key="1">
    <source>
        <dbReference type="Pfam" id="PF00144"/>
    </source>
</evidence>
<organism evidence="2 3">
    <name type="scientific">Bradyrhizobium ontarionense</name>
    <dbReference type="NCBI Taxonomy" id="2898149"/>
    <lineage>
        <taxon>Bacteria</taxon>
        <taxon>Pseudomonadati</taxon>
        <taxon>Pseudomonadota</taxon>
        <taxon>Alphaproteobacteria</taxon>
        <taxon>Hyphomicrobiales</taxon>
        <taxon>Nitrobacteraceae</taxon>
        <taxon>Bradyrhizobium</taxon>
    </lineage>
</organism>
<evidence type="ECO:0000313" key="3">
    <source>
        <dbReference type="Proteomes" id="UP001431010"/>
    </source>
</evidence>
<gene>
    <name evidence="2" type="ORF">LQG66_22055</name>
</gene>
<dbReference type="RefSeq" id="WP_231317781.1">
    <property type="nucleotide sequence ID" value="NZ_CP088156.1"/>
</dbReference>
<dbReference type="SUPFAM" id="SSF56601">
    <property type="entry name" value="beta-lactamase/transpeptidase-like"/>
    <property type="match status" value="1"/>
</dbReference>
<protein>
    <submittedName>
        <fullName evidence="2">Beta-lactamase family protein</fullName>
    </submittedName>
</protein>
<dbReference type="Pfam" id="PF00144">
    <property type="entry name" value="Beta-lactamase"/>
    <property type="match status" value="1"/>
</dbReference>